<evidence type="ECO:0000313" key="1">
    <source>
        <dbReference type="EMBL" id="GAA4325694.1"/>
    </source>
</evidence>
<evidence type="ECO:0008006" key="3">
    <source>
        <dbReference type="Google" id="ProtNLM"/>
    </source>
</evidence>
<dbReference type="EMBL" id="BAABFT010000006">
    <property type="protein sequence ID" value="GAA4325694.1"/>
    <property type="molecule type" value="Genomic_DNA"/>
</dbReference>
<dbReference type="PROSITE" id="PS51257">
    <property type="entry name" value="PROKAR_LIPOPROTEIN"/>
    <property type="match status" value="1"/>
</dbReference>
<dbReference type="Gene3D" id="1.25.40.10">
    <property type="entry name" value="Tetratricopeptide repeat domain"/>
    <property type="match status" value="1"/>
</dbReference>
<dbReference type="SUPFAM" id="SSF48452">
    <property type="entry name" value="TPR-like"/>
    <property type="match status" value="1"/>
</dbReference>
<name>A0ABP8GJX1_9SPHI</name>
<proteinExistence type="predicted"/>
<accession>A0ABP8GJX1</accession>
<organism evidence="1 2">
    <name type="scientific">Mucilaginibacter gynuensis</name>
    <dbReference type="NCBI Taxonomy" id="1302236"/>
    <lineage>
        <taxon>Bacteria</taxon>
        <taxon>Pseudomonadati</taxon>
        <taxon>Bacteroidota</taxon>
        <taxon>Sphingobacteriia</taxon>
        <taxon>Sphingobacteriales</taxon>
        <taxon>Sphingobacteriaceae</taxon>
        <taxon>Mucilaginibacter</taxon>
    </lineage>
</organism>
<sequence>MKPKLLIAFLSLAIFSCTQTKEEKAFKIFNEGVTLSLNAAEEAAKGDEVKATETNNLAIEKFRETLKIDSSHLLAKSALAHSLYWGKKFEDAIHWYNIAIHGDSAMAVLYQERGLCKINLGRVTEGKKDIYKAFELDPSNEIKALTVEDLYDIGKLAYEYGAGYEKEGKKEIGLTYKKFAIEVLALSAEIAPARKDISESIKTFSNEL</sequence>
<dbReference type="InterPro" id="IPR011990">
    <property type="entry name" value="TPR-like_helical_dom_sf"/>
</dbReference>
<protein>
    <recommendedName>
        <fullName evidence="3">Tetratricopeptide repeat protein</fullName>
    </recommendedName>
</protein>
<reference evidence="2" key="1">
    <citation type="journal article" date="2019" name="Int. J. Syst. Evol. Microbiol.">
        <title>The Global Catalogue of Microorganisms (GCM) 10K type strain sequencing project: providing services to taxonomists for standard genome sequencing and annotation.</title>
        <authorList>
            <consortium name="The Broad Institute Genomics Platform"/>
            <consortium name="The Broad Institute Genome Sequencing Center for Infectious Disease"/>
            <person name="Wu L."/>
            <person name="Ma J."/>
        </authorList>
    </citation>
    <scope>NUCLEOTIDE SEQUENCE [LARGE SCALE GENOMIC DNA]</scope>
    <source>
        <strain evidence="2">JCM 17705</strain>
    </source>
</reference>
<gene>
    <name evidence="1" type="ORF">GCM10023149_28180</name>
</gene>
<keyword evidence="2" id="KW-1185">Reference proteome</keyword>
<dbReference type="RefSeq" id="WP_345211739.1">
    <property type="nucleotide sequence ID" value="NZ_BAABFT010000006.1"/>
</dbReference>
<comment type="caution">
    <text evidence="1">The sequence shown here is derived from an EMBL/GenBank/DDBJ whole genome shotgun (WGS) entry which is preliminary data.</text>
</comment>
<evidence type="ECO:0000313" key="2">
    <source>
        <dbReference type="Proteomes" id="UP001500582"/>
    </source>
</evidence>
<dbReference type="Proteomes" id="UP001500582">
    <property type="component" value="Unassembled WGS sequence"/>
</dbReference>